<feature type="compositionally biased region" description="Low complexity" evidence="1">
    <location>
        <begin position="132"/>
        <end position="143"/>
    </location>
</feature>
<proteinExistence type="predicted"/>
<reference evidence="2 3" key="1">
    <citation type="submission" date="2013-01" db="EMBL/GenBank/DDBJ databases">
        <authorList>
            <person name="Bench S."/>
        </authorList>
    </citation>
    <scope>NUCLEOTIDE SEQUENCE [LARGE SCALE GENOMIC DNA]</scope>
    <source>
        <strain evidence="2 3">WH 0402</strain>
    </source>
</reference>
<gene>
    <name evidence="2" type="ORF">CWATWH0402_2106</name>
</gene>
<sequence>MNELLRQKLIEIITEYGRSVIDDPKRCKGLLLDYCGSNYRGEIKILIEALNEGVGTELRNISKGIPKQLILAQQKDKLIALHITNKAAQWTVETWAIALGVVSEAELKSFSQSDSNCQAETPQSLPTPPNFSSSPTQVTSTPQNNPTIINRTNKRKTISVSPSRKTDKFPLRTTLIVVLSMLGLGGLGVYLNSQSDNTNLLGKSSSPCVSAAKSSSKVIPVCNPNYLNDGIIPGLGNKAILSNNGKQLITYGNRSNIKVWNRHLQESITQLQPWKQAD</sequence>
<name>T2JLG0_CROWT</name>
<dbReference type="EMBL" id="CAQN01000347">
    <property type="protein sequence ID" value="CCQ66120.1"/>
    <property type="molecule type" value="Genomic_DNA"/>
</dbReference>
<comment type="caution">
    <text evidence="2">The sequence shown here is derived from an EMBL/GenBank/DDBJ whole genome shotgun (WGS) entry which is preliminary data.</text>
</comment>
<dbReference type="RefSeq" id="WP_053081660.1">
    <property type="nucleotide sequence ID" value="NZ_CAQN01000347.1"/>
</dbReference>
<dbReference type="Proteomes" id="UP000018130">
    <property type="component" value="Unassembled WGS sequence"/>
</dbReference>
<accession>T2JLG0</accession>
<evidence type="ECO:0000256" key="1">
    <source>
        <dbReference type="SAM" id="MobiDB-lite"/>
    </source>
</evidence>
<evidence type="ECO:0000313" key="3">
    <source>
        <dbReference type="Proteomes" id="UP000018130"/>
    </source>
</evidence>
<reference evidence="2 3" key="2">
    <citation type="submission" date="2013-09" db="EMBL/GenBank/DDBJ databases">
        <title>Whole genome comparison of six Crocosphaera watsonii strains with differing phenotypes.</title>
        <authorList>
            <person name="Bench S.R."/>
            <person name="Heller P."/>
            <person name="Frank I."/>
            <person name="Arciniega M."/>
            <person name="Shilova I.N."/>
            <person name="Zehr J.P."/>
        </authorList>
    </citation>
    <scope>NUCLEOTIDE SEQUENCE [LARGE SCALE GENOMIC DNA]</scope>
    <source>
        <strain evidence="2 3">WH 0402</strain>
    </source>
</reference>
<evidence type="ECO:0000313" key="2">
    <source>
        <dbReference type="EMBL" id="CCQ66120.1"/>
    </source>
</evidence>
<dbReference type="AlphaFoldDB" id="T2JLG0"/>
<protein>
    <submittedName>
        <fullName evidence="2">Membrane protein</fullName>
    </submittedName>
</protein>
<feature type="region of interest" description="Disordered" evidence="1">
    <location>
        <begin position="113"/>
        <end position="149"/>
    </location>
</feature>
<feature type="compositionally biased region" description="Polar residues" evidence="1">
    <location>
        <begin position="113"/>
        <end position="124"/>
    </location>
</feature>
<organism evidence="2 3">
    <name type="scientific">Crocosphaera watsonii WH 0402</name>
    <dbReference type="NCBI Taxonomy" id="1284629"/>
    <lineage>
        <taxon>Bacteria</taxon>
        <taxon>Bacillati</taxon>
        <taxon>Cyanobacteriota</taxon>
        <taxon>Cyanophyceae</taxon>
        <taxon>Oscillatoriophycideae</taxon>
        <taxon>Chroococcales</taxon>
        <taxon>Aphanothecaceae</taxon>
        <taxon>Crocosphaera</taxon>
    </lineage>
</organism>